<reference evidence="2 3" key="1">
    <citation type="submission" date="2017-11" db="EMBL/GenBank/DDBJ databases">
        <title>Draft genome sequence of environmental isolate Aeromonas cavernicola sp. nov. MDC 2508.</title>
        <authorList>
            <person name="Colston S.M."/>
            <person name="Navarro A."/>
            <person name="Martinez-Murcia A.J."/>
            <person name="Graf J."/>
        </authorList>
    </citation>
    <scope>NUCLEOTIDE SEQUENCE [LARGE SCALE GENOMIC DNA]</scope>
    <source>
        <strain evidence="2 3">MDC 2508</strain>
    </source>
</reference>
<dbReference type="Proteomes" id="UP000235861">
    <property type="component" value="Unassembled WGS sequence"/>
</dbReference>
<organism evidence="2 3">
    <name type="scientific">Aeromonas cavernicola</name>
    <dbReference type="NCBI Taxonomy" id="1006623"/>
    <lineage>
        <taxon>Bacteria</taxon>
        <taxon>Pseudomonadati</taxon>
        <taxon>Pseudomonadota</taxon>
        <taxon>Gammaproteobacteria</taxon>
        <taxon>Aeromonadales</taxon>
        <taxon>Aeromonadaceae</taxon>
        <taxon>Aeromonas</taxon>
    </lineage>
</organism>
<sequence length="549" mass="62005">MFLEQIEVNGFRGINRLSLGLDHSTVLIGENRWGKSSLLRALWCLLGQEAEPYQFTVADFHQPENPTLAPARHLQLVLTFREDQPQLCLQSRRLARLSPAWVLHKDKFHRLHYRASAEWRADGSVLTQHDFLDGLGKSLPIADVPHLVELLITMNPVFRLRDARSTEHRADPLQWGTLGEQQLIALADKLVDNGADAPLRMGDPELNEALQAVRQLMGHYFNALAPIKHKPRSQRDIVNHPITLRYPGNLQTLLRGADHRALQLAMAGMAATLLQARGNRELEEGARPIMILEDPESRLHPTMLALAWGLLEQLPGQKLLTTNSGDLLSSLPLNQVRRLVRRQQDILCHQLGGERYSSDDLRKIAFHVRINRPMSLFARCWLLVEGETEIWLLSELAQICGYSLRAEGIRVIEFAQCGQSPLIKVARDFGIEWHLLTDGDEAGLKYAASAKAQLKGEREQDRLTQLPAADIEHYLFHHGFEEVYRREAGVGGRTMWSARHIINKAIHKRSKPGMALAVVEEAERLGAEHIPPVIRQMFAQVVTLARSQG</sequence>
<dbReference type="InterPro" id="IPR022602">
    <property type="entry name" value="DUF2813"/>
</dbReference>
<protein>
    <submittedName>
        <fullName evidence="2">ATP-dependent endonuclease</fullName>
    </submittedName>
</protein>
<dbReference type="GO" id="GO:0006302">
    <property type="term" value="P:double-strand break repair"/>
    <property type="evidence" value="ECO:0007669"/>
    <property type="project" value="TreeGrafter"/>
</dbReference>
<keyword evidence="3" id="KW-1185">Reference proteome</keyword>
<dbReference type="GO" id="GO:0000731">
    <property type="term" value="P:DNA synthesis involved in DNA repair"/>
    <property type="evidence" value="ECO:0007669"/>
    <property type="project" value="TreeGrafter"/>
</dbReference>
<accession>A0A2H9U3Q4</accession>
<dbReference type="InterPro" id="IPR027417">
    <property type="entry name" value="P-loop_NTPase"/>
</dbReference>
<feature type="domain" description="OLD protein-like TOPRIM" evidence="1">
    <location>
        <begin position="376"/>
        <end position="440"/>
    </location>
</feature>
<dbReference type="Pfam" id="PF20469">
    <property type="entry name" value="OLD-like_TOPRIM"/>
    <property type="match status" value="1"/>
</dbReference>
<dbReference type="GO" id="GO:0004519">
    <property type="term" value="F:endonuclease activity"/>
    <property type="evidence" value="ECO:0007669"/>
    <property type="project" value="UniProtKB-KW"/>
</dbReference>
<evidence type="ECO:0000313" key="2">
    <source>
        <dbReference type="EMBL" id="PJG58660.1"/>
    </source>
</evidence>
<dbReference type="CDD" id="cd01026">
    <property type="entry name" value="TOPRIM_OLD"/>
    <property type="match status" value="1"/>
</dbReference>
<dbReference type="InterPro" id="IPR034139">
    <property type="entry name" value="TOPRIM_OLD"/>
</dbReference>
<comment type="caution">
    <text evidence="2">The sequence shown here is derived from an EMBL/GenBank/DDBJ whole genome shotgun (WGS) entry which is preliminary data.</text>
</comment>
<keyword evidence="2" id="KW-0255">Endonuclease</keyword>
<dbReference type="PANTHER" id="PTHR32182:SF19">
    <property type="entry name" value="HOMOLOGY WITH RECF PROTEIN"/>
    <property type="match status" value="1"/>
</dbReference>
<keyword evidence="2" id="KW-0378">Hydrolase</keyword>
<evidence type="ECO:0000313" key="3">
    <source>
        <dbReference type="Proteomes" id="UP000235861"/>
    </source>
</evidence>
<dbReference type="EMBL" id="PGGC01000097">
    <property type="protein sequence ID" value="PJG58660.1"/>
    <property type="molecule type" value="Genomic_DNA"/>
</dbReference>
<keyword evidence="2" id="KW-0540">Nuclease</keyword>
<dbReference type="PANTHER" id="PTHR32182">
    <property type="entry name" value="DNA REPLICATION AND REPAIR PROTEIN RECF"/>
    <property type="match status" value="1"/>
</dbReference>
<dbReference type="RefSeq" id="WP_100294291.1">
    <property type="nucleotide sequence ID" value="NZ_PGGC01000097.1"/>
</dbReference>
<dbReference type="Pfam" id="PF11398">
    <property type="entry name" value="DUF2813"/>
    <property type="match status" value="1"/>
</dbReference>
<dbReference type="Gene3D" id="3.40.50.300">
    <property type="entry name" value="P-loop containing nucleotide triphosphate hydrolases"/>
    <property type="match status" value="1"/>
</dbReference>
<gene>
    <name evidence="2" type="ORF">CUC53_11505</name>
</gene>
<proteinExistence type="predicted"/>
<dbReference type="OrthoDB" id="5836727at2"/>
<evidence type="ECO:0000259" key="1">
    <source>
        <dbReference type="Pfam" id="PF20469"/>
    </source>
</evidence>
<dbReference type="AlphaFoldDB" id="A0A2H9U3Q4"/>
<dbReference type="SUPFAM" id="SSF52540">
    <property type="entry name" value="P-loop containing nucleoside triphosphate hydrolases"/>
    <property type="match status" value="1"/>
</dbReference>
<name>A0A2H9U3Q4_9GAMM</name>